<evidence type="ECO:0000313" key="6">
    <source>
        <dbReference type="EMBL" id="OIN58614.1"/>
    </source>
</evidence>
<dbReference type="RefSeq" id="WP_071503721.1">
    <property type="nucleotide sequence ID" value="NZ_MORL01000006.1"/>
</dbReference>
<dbReference type="SUPFAM" id="SSF88946">
    <property type="entry name" value="Sigma2 domain of RNA polymerase sigma factors"/>
    <property type="match status" value="1"/>
</dbReference>
<keyword evidence="3" id="KW-0731">Sigma factor</keyword>
<dbReference type="Proteomes" id="UP000181790">
    <property type="component" value="Unassembled WGS sequence"/>
</dbReference>
<evidence type="ECO:0000256" key="4">
    <source>
        <dbReference type="ARBA" id="ARBA00023163"/>
    </source>
</evidence>
<dbReference type="OrthoDB" id="9150024at2"/>
<organism evidence="6 7">
    <name type="scientific">Arsenicibacter rosenii</name>
    <dbReference type="NCBI Taxonomy" id="1750698"/>
    <lineage>
        <taxon>Bacteria</taxon>
        <taxon>Pseudomonadati</taxon>
        <taxon>Bacteroidota</taxon>
        <taxon>Cytophagia</taxon>
        <taxon>Cytophagales</taxon>
        <taxon>Spirosomataceae</taxon>
        <taxon>Arsenicibacter</taxon>
    </lineage>
</organism>
<feature type="domain" description="RNA polymerase sigma factor 70 region 4 type 2" evidence="5">
    <location>
        <begin position="123"/>
        <end position="175"/>
    </location>
</feature>
<dbReference type="NCBIfam" id="TIGR02937">
    <property type="entry name" value="sigma70-ECF"/>
    <property type="match status" value="1"/>
</dbReference>
<dbReference type="GO" id="GO:0003677">
    <property type="term" value="F:DNA binding"/>
    <property type="evidence" value="ECO:0007669"/>
    <property type="project" value="InterPro"/>
</dbReference>
<proteinExistence type="inferred from homology"/>
<dbReference type="PANTHER" id="PTHR43133">
    <property type="entry name" value="RNA POLYMERASE ECF-TYPE SIGMA FACTO"/>
    <property type="match status" value="1"/>
</dbReference>
<keyword evidence="4" id="KW-0804">Transcription</keyword>
<dbReference type="InterPro" id="IPR036388">
    <property type="entry name" value="WH-like_DNA-bd_sf"/>
</dbReference>
<dbReference type="Gene3D" id="1.10.1740.10">
    <property type="match status" value="1"/>
</dbReference>
<dbReference type="EMBL" id="MORL01000006">
    <property type="protein sequence ID" value="OIN58614.1"/>
    <property type="molecule type" value="Genomic_DNA"/>
</dbReference>
<gene>
    <name evidence="6" type="ORF">BLX24_13670</name>
</gene>
<evidence type="ECO:0000256" key="3">
    <source>
        <dbReference type="ARBA" id="ARBA00023082"/>
    </source>
</evidence>
<name>A0A1S2VIN5_9BACT</name>
<dbReference type="Pfam" id="PF08281">
    <property type="entry name" value="Sigma70_r4_2"/>
    <property type="match status" value="1"/>
</dbReference>
<accession>A0A1S2VIN5</accession>
<evidence type="ECO:0000259" key="5">
    <source>
        <dbReference type="Pfam" id="PF08281"/>
    </source>
</evidence>
<evidence type="ECO:0000256" key="2">
    <source>
        <dbReference type="ARBA" id="ARBA00023015"/>
    </source>
</evidence>
<sequence>MNEQELWQAFQEGDENAYTRLYQLHVQAMYRYGMSLVAVSEAFVLDCVHDVFTELWAKRARLTTPDNIRHYLLRALKNRIMHLLERKEHPRRPLEEVDYDALWAEPNDLEILEELEAATTRQQRIQRLIEQLPPRQQEALKLRFVENMNYNQIGEIMHVNEQSAKNLVFRAVEKLRSWIITLFLTFFTFF</sequence>
<dbReference type="SUPFAM" id="SSF88659">
    <property type="entry name" value="Sigma3 and sigma4 domains of RNA polymerase sigma factors"/>
    <property type="match status" value="1"/>
</dbReference>
<comment type="caution">
    <text evidence="6">The sequence shown here is derived from an EMBL/GenBank/DDBJ whole genome shotgun (WGS) entry which is preliminary data.</text>
</comment>
<keyword evidence="2" id="KW-0805">Transcription regulation</keyword>
<dbReference type="GO" id="GO:0016987">
    <property type="term" value="F:sigma factor activity"/>
    <property type="evidence" value="ECO:0007669"/>
    <property type="project" value="UniProtKB-KW"/>
</dbReference>
<comment type="similarity">
    <text evidence="1">Belongs to the sigma-70 factor family. ECF subfamily.</text>
</comment>
<keyword evidence="7" id="KW-1185">Reference proteome</keyword>
<dbReference type="InterPro" id="IPR014284">
    <property type="entry name" value="RNA_pol_sigma-70_dom"/>
</dbReference>
<dbReference type="CDD" id="cd06171">
    <property type="entry name" value="Sigma70_r4"/>
    <property type="match status" value="1"/>
</dbReference>
<dbReference type="InterPro" id="IPR013249">
    <property type="entry name" value="RNA_pol_sigma70_r4_t2"/>
</dbReference>
<protein>
    <submittedName>
        <fullName evidence="6">RNA polymerase subunit sigma-24</fullName>
    </submittedName>
</protein>
<evidence type="ECO:0000256" key="1">
    <source>
        <dbReference type="ARBA" id="ARBA00010641"/>
    </source>
</evidence>
<dbReference type="InterPro" id="IPR039425">
    <property type="entry name" value="RNA_pol_sigma-70-like"/>
</dbReference>
<reference evidence="6 7" key="1">
    <citation type="submission" date="2016-10" db="EMBL/GenBank/DDBJ databases">
        <title>Arsenicibacter rosenii gen. nov., sp. nov., an efficient arsenic-methylating bacterium isolated from an arsenic-contaminated paddy soil.</title>
        <authorList>
            <person name="Huang K."/>
        </authorList>
    </citation>
    <scope>NUCLEOTIDE SEQUENCE [LARGE SCALE GENOMIC DNA]</scope>
    <source>
        <strain evidence="6 7">SM-1</strain>
    </source>
</reference>
<dbReference type="PANTHER" id="PTHR43133:SF46">
    <property type="entry name" value="RNA POLYMERASE SIGMA-70 FACTOR ECF SUBFAMILY"/>
    <property type="match status" value="1"/>
</dbReference>
<dbReference type="InterPro" id="IPR013324">
    <property type="entry name" value="RNA_pol_sigma_r3/r4-like"/>
</dbReference>
<dbReference type="InterPro" id="IPR013325">
    <property type="entry name" value="RNA_pol_sigma_r2"/>
</dbReference>
<dbReference type="Gene3D" id="1.10.10.10">
    <property type="entry name" value="Winged helix-like DNA-binding domain superfamily/Winged helix DNA-binding domain"/>
    <property type="match status" value="1"/>
</dbReference>
<dbReference type="GO" id="GO:0006352">
    <property type="term" value="P:DNA-templated transcription initiation"/>
    <property type="evidence" value="ECO:0007669"/>
    <property type="project" value="InterPro"/>
</dbReference>
<evidence type="ECO:0000313" key="7">
    <source>
        <dbReference type="Proteomes" id="UP000181790"/>
    </source>
</evidence>
<dbReference type="AlphaFoldDB" id="A0A1S2VIN5"/>